<dbReference type="PROSITE" id="PS51192">
    <property type="entry name" value="HELICASE_ATP_BIND_1"/>
    <property type="match status" value="1"/>
</dbReference>
<dbReference type="EMBL" id="LT719092">
    <property type="protein sequence ID" value="SJK85547.1"/>
    <property type="molecule type" value="Genomic_DNA"/>
</dbReference>
<dbReference type="STRING" id="1673428.CPM_1763"/>
<feature type="domain" description="PLD phosphodiesterase" evidence="2">
    <location>
        <begin position="115"/>
        <end position="141"/>
    </location>
</feature>
<dbReference type="AlphaFoldDB" id="A0A1R4A9A8"/>
<dbReference type="Pfam" id="PF00271">
    <property type="entry name" value="Helicase_C"/>
    <property type="match status" value="1"/>
</dbReference>
<dbReference type="GO" id="GO:0004519">
    <property type="term" value="F:endonuclease activity"/>
    <property type="evidence" value="ECO:0007669"/>
    <property type="project" value="UniProtKB-KW"/>
</dbReference>
<dbReference type="SUPFAM" id="SSF56024">
    <property type="entry name" value="Phospholipase D/nuclease"/>
    <property type="match status" value="1"/>
</dbReference>
<dbReference type="Pfam" id="PF04851">
    <property type="entry name" value="ResIII"/>
    <property type="match status" value="1"/>
</dbReference>
<evidence type="ECO:0000259" key="3">
    <source>
        <dbReference type="PROSITE" id="PS51192"/>
    </source>
</evidence>
<dbReference type="PROSITE" id="PS50035">
    <property type="entry name" value="PLD"/>
    <property type="match status" value="1"/>
</dbReference>
<dbReference type="InterPro" id="IPR049730">
    <property type="entry name" value="SNF2/RAD54-like_C"/>
</dbReference>
<evidence type="ECO:0000313" key="5">
    <source>
        <dbReference type="EMBL" id="SJK85547.1"/>
    </source>
</evidence>
<dbReference type="OrthoDB" id="6396at2157"/>
<keyword evidence="6" id="KW-1185">Reference proteome</keyword>
<proteinExistence type="predicted"/>
<dbReference type="Gene3D" id="3.30.870.10">
    <property type="entry name" value="Endonuclease Chain A"/>
    <property type="match status" value="1"/>
</dbReference>
<keyword evidence="1" id="KW-0378">Hydrolase</keyword>
<dbReference type="PANTHER" id="PTHR45766:SF6">
    <property type="entry name" value="SWI_SNF-RELATED MATRIX-ASSOCIATED ACTIN-DEPENDENT REGULATOR OF CHROMATIN SUBFAMILY A-LIKE PROTEIN 1"/>
    <property type="match status" value="1"/>
</dbReference>
<dbReference type="InterPro" id="IPR001736">
    <property type="entry name" value="PLipase_D/transphosphatidylase"/>
</dbReference>
<dbReference type="Pfam" id="PF13091">
    <property type="entry name" value="PLDc_2"/>
    <property type="match status" value="1"/>
</dbReference>
<evidence type="ECO:0000256" key="1">
    <source>
        <dbReference type="ARBA" id="ARBA00022801"/>
    </source>
</evidence>
<name>A0A1R4A9A8_9ARCH</name>
<dbReference type="SMART" id="SM00490">
    <property type="entry name" value="HELICc"/>
    <property type="match status" value="1"/>
</dbReference>
<dbReference type="GO" id="GO:0004386">
    <property type="term" value="F:helicase activity"/>
    <property type="evidence" value="ECO:0007669"/>
    <property type="project" value="UniProtKB-KW"/>
</dbReference>
<feature type="domain" description="Helicase C-terminal" evidence="4">
    <location>
        <begin position="638"/>
        <end position="797"/>
    </location>
</feature>
<dbReference type="RefSeq" id="WP_077076661.1">
    <property type="nucleotide sequence ID" value="NZ_LT719092.1"/>
</dbReference>
<reference evidence="6" key="1">
    <citation type="submission" date="2016-06" db="EMBL/GenBank/DDBJ databases">
        <authorList>
            <person name="Toshchakov V.S."/>
        </authorList>
    </citation>
    <scope>NUCLEOTIDE SEQUENCE [LARGE SCALE GENOMIC DNA]</scope>
    <source>
        <strain>PM4 (JCM 30641</strain>
        <strain evidence="6">\VKM B-2940)</strain>
    </source>
</reference>
<dbReference type="SMART" id="SM00487">
    <property type="entry name" value="DEXDc"/>
    <property type="match status" value="1"/>
</dbReference>
<feature type="domain" description="Helicase ATP-binding" evidence="3">
    <location>
        <begin position="244"/>
        <end position="397"/>
    </location>
</feature>
<dbReference type="GO" id="GO:0005524">
    <property type="term" value="F:ATP binding"/>
    <property type="evidence" value="ECO:0007669"/>
    <property type="project" value="InterPro"/>
</dbReference>
<dbReference type="SUPFAM" id="SSF52540">
    <property type="entry name" value="P-loop containing nucleoside triphosphate hydrolases"/>
    <property type="match status" value="2"/>
</dbReference>
<accession>A0A1R4A9A8</accession>
<keyword evidence="5" id="KW-0067">ATP-binding</keyword>
<evidence type="ECO:0000259" key="4">
    <source>
        <dbReference type="PROSITE" id="PS51194"/>
    </source>
</evidence>
<keyword evidence="5" id="KW-0540">Nuclease</keyword>
<dbReference type="PANTHER" id="PTHR45766">
    <property type="entry name" value="DNA ANNEALING HELICASE AND ENDONUCLEASE ZRANB3 FAMILY MEMBER"/>
    <property type="match status" value="1"/>
</dbReference>
<dbReference type="InterPro" id="IPR025202">
    <property type="entry name" value="PLD-like_dom"/>
</dbReference>
<dbReference type="Proteomes" id="UP000187822">
    <property type="component" value="Chromosome I"/>
</dbReference>
<protein>
    <submittedName>
        <fullName evidence="5">Type III restriction endonuclease/helicase</fullName>
    </submittedName>
</protein>
<organism evidence="5 6">
    <name type="scientific">Cuniculiplasma divulgatum</name>
    <dbReference type="NCBI Taxonomy" id="1673428"/>
    <lineage>
        <taxon>Archaea</taxon>
        <taxon>Methanobacteriati</taxon>
        <taxon>Thermoplasmatota</taxon>
        <taxon>Thermoplasmata</taxon>
        <taxon>Thermoplasmatales</taxon>
        <taxon>Cuniculiplasmataceae</taxon>
        <taxon>Cuniculiplasma</taxon>
    </lineage>
</organism>
<dbReference type="InterPro" id="IPR006935">
    <property type="entry name" value="Helicase/UvrB_N"/>
</dbReference>
<dbReference type="GO" id="GO:0140097">
    <property type="term" value="F:catalytic activity, acting on DNA"/>
    <property type="evidence" value="ECO:0007669"/>
    <property type="project" value="UniProtKB-ARBA"/>
</dbReference>
<dbReference type="InterPro" id="IPR027417">
    <property type="entry name" value="P-loop_NTPase"/>
</dbReference>
<sequence length="1060" mass="124299">MTLQKEIIDNSEGNKLVSFLNSTLKENANTNLDIATAFFNIEAFAMIKDNLNGFTRFRLLLGKTPELQNEKTLGDVLLEEIRKEVEGFDLTRESDSTVRLFIKFLGRENVEVRLFEKFLHGKAYIFDDRIVIGSSNFTAAGLTRYGELNTWQQQSQAVYTRKEWFEKFWAESVDFKDDLIRLLEDSRFGSKEYSPYEIYIKSLYELQKDDIKEEQKGEKDKPRGLPETKVNLAQFQEDAIARIWTRMKKYGGCIVADSVGLGKTWIAKKILEQIGYYERKNILVVCPAQLREMWRSELKKIDTKENILSQEDLASESYLEKAKRTLGGRMDNVELIVVDESHNFRNPLSNRWENFFSLVHDNISETGKKPYILFLTATPINNTPWDLYWQIMLLVLMDRSAFIKENIPDLFKFFKEAKGTPSMLNDLLNEISIRRTRDYIIENYPDAFIIRELPNGEVEEQKVTFPKRILENVNYKLDSAYKGMYKEISDTITEKLKMAYYKILEYRKEPLKTEEERLALGRMVAIGGIFRTILLKRLESSVDSFRKSISNHIRFLEKLKVYLKSGKLLTKKSYLKYLLNVYDELEDGDLRDVLDDFRIDEYRTDDLFKDIDIDISLLSGILEKVNKIRPEDDSKLNVLKEKLLDLSKGGQIVLFTYYADTLNYIYSEIMKDGRFSKLKIEAISSSGMTSKSPQERETIIKRFFEKGVNIILSTDVLSEGQNLQTAKFLINYDLHWNPTRMIQRAGRIDRIGSPYKEIYVYNFFPEDELEELLKLVEILQNKIIGIDEAVGLDQTILGEEIHPKVFGIIRRIKGKDEKIFAELEKDIFGGGEVFYQPLKDFLKNKGVEELEKIPNGVFSGLKQDKPSGIFFYYKFGDDFHFWYLYDLKSGTMLTRKTEILDFIKCKPDEIRIIPNFFERVYDANKLVLEDIERMYKEIELSHTQDSQLKELNRSKSTKFIKKMIDEIELQITDYLNEYPNDTSAEQVWEPIKTKLLSLPPTKKRLQELRKIWREYKKNNDWKRMIKELGEFLTEKGIFKKAVVEPFDVSKLKLIAMDFIS</sequence>
<dbReference type="CDD" id="cd18793">
    <property type="entry name" value="SF2_C_SNF"/>
    <property type="match status" value="1"/>
</dbReference>
<dbReference type="InterPro" id="IPR014001">
    <property type="entry name" value="Helicase_ATP-bd"/>
</dbReference>
<gene>
    <name evidence="5" type="ORF">CPM_1763</name>
</gene>
<keyword evidence="5" id="KW-0255">Endonuclease</keyword>
<evidence type="ECO:0000313" key="6">
    <source>
        <dbReference type="Proteomes" id="UP000187822"/>
    </source>
</evidence>
<dbReference type="InterPro" id="IPR001650">
    <property type="entry name" value="Helicase_C-like"/>
</dbReference>
<dbReference type="Gene3D" id="3.40.50.300">
    <property type="entry name" value="P-loop containing nucleotide triphosphate hydrolases"/>
    <property type="match status" value="2"/>
</dbReference>
<dbReference type="KEGG" id="cdiv:CPM_1763"/>
<dbReference type="GO" id="GO:0016787">
    <property type="term" value="F:hydrolase activity"/>
    <property type="evidence" value="ECO:0007669"/>
    <property type="project" value="UniProtKB-KW"/>
</dbReference>
<evidence type="ECO:0000259" key="2">
    <source>
        <dbReference type="PROSITE" id="PS50035"/>
    </source>
</evidence>
<dbReference type="PROSITE" id="PS51194">
    <property type="entry name" value="HELICASE_CTER"/>
    <property type="match status" value="1"/>
</dbReference>
<dbReference type="GO" id="GO:0003677">
    <property type="term" value="F:DNA binding"/>
    <property type="evidence" value="ECO:0007669"/>
    <property type="project" value="InterPro"/>
</dbReference>
<keyword evidence="5" id="KW-0347">Helicase</keyword>
<dbReference type="GeneID" id="30928344"/>
<keyword evidence="5" id="KW-0547">Nucleotide-binding</keyword>